<keyword evidence="4 8" id="KW-0819">tRNA processing</keyword>
<dbReference type="Pfam" id="PF01171">
    <property type="entry name" value="ATP_bind_3"/>
    <property type="match status" value="1"/>
</dbReference>
<dbReference type="NCBIfam" id="TIGR02433">
    <property type="entry name" value="lysidine_TilS_C"/>
    <property type="match status" value="1"/>
</dbReference>
<dbReference type="Proteomes" id="UP001225378">
    <property type="component" value="Chromosome"/>
</dbReference>
<evidence type="ECO:0000313" key="10">
    <source>
        <dbReference type="EMBL" id="XBS22452.1"/>
    </source>
</evidence>
<evidence type="ECO:0000256" key="4">
    <source>
        <dbReference type="ARBA" id="ARBA00022694"/>
    </source>
</evidence>
<dbReference type="GO" id="GO:0006400">
    <property type="term" value="P:tRNA modification"/>
    <property type="evidence" value="ECO:0007669"/>
    <property type="project" value="UniProtKB-UniRule"/>
</dbReference>
<keyword evidence="3 8" id="KW-0436">Ligase</keyword>
<evidence type="ECO:0000256" key="7">
    <source>
        <dbReference type="ARBA" id="ARBA00048539"/>
    </source>
</evidence>
<evidence type="ECO:0000256" key="3">
    <source>
        <dbReference type="ARBA" id="ARBA00022598"/>
    </source>
</evidence>
<keyword evidence="11" id="KW-1185">Reference proteome</keyword>
<reference evidence="10 11" key="1">
    <citation type="journal article" date="2024" name="Microbiology">
        <title>Methylomarinum rosea sp. nov., a novel halophilic methanotrophic bacterium from the hypersaline Lake Elton.</title>
        <authorList>
            <person name="Suleimanov R.Z."/>
            <person name="Oshkin I.Y."/>
            <person name="Danilova O.V."/>
            <person name="Suzina N.E."/>
            <person name="Dedysh S.N."/>
        </authorList>
    </citation>
    <scope>NUCLEOTIDE SEQUENCE [LARGE SCALE GENOMIC DNA]</scope>
    <source>
        <strain evidence="10 11">Ch1-1</strain>
    </source>
</reference>
<dbReference type="InterPro" id="IPR012094">
    <property type="entry name" value="tRNA_Ile_lys_synt"/>
</dbReference>
<comment type="similarity">
    <text evidence="8">Belongs to the tRNA(Ile)-lysidine synthase family.</text>
</comment>
<dbReference type="PANTHER" id="PTHR43033:SF1">
    <property type="entry name" value="TRNA(ILE)-LYSIDINE SYNTHASE-RELATED"/>
    <property type="match status" value="1"/>
</dbReference>
<evidence type="ECO:0000259" key="9">
    <source>
        <dbReference type="SMART" id="SM00977"/>
    </source>
</evidence>
<dbReference type="GO" id="GO:0032267">
    <property type="term" value="F:tRNA(Ile)-lysidine synthase activity"/>
    <property type="evidence" value="ECO:0007669"/>
    <property type="project" value="UniProtKB-EC"/>
</dbReference>
<comment type="domain">
    <text evidence="8">The N-terminal region contains the highly conserved SGGXDS motif, predicted to be a P-loop motif involved in ATP binding.</text>
</comment>
<keyword evidence="5 8" id="KW-0547">Nucleotide-binding</keyword>
<dbReference type="SUPFAM" id="SSF56037">
    <property type="entry name" value="PheT/TilS domain"/>
    <property type="match status" value="1"/>
</dbReference>
<dbReference type="EMBL" id="CP157743">
    <property type="protein sequence ID" value="XBS22452.1"/>
    <property type="molecule type" value="Genomic_DNA"/>
</dbReference>
<dbReference type="InterPro" id="IPR012795">
    <property type="entry name" value="tRNA_Ile_lys_synt_N"/>
</dbReference>
<dbReference type="SUPFAM" id="SSF82829">
    <property type="entry name" value="MesJ substrate recognition domain-like"/>
    <property type="match status" value="1"/>
</dbReference>
<dbReference type="AlphaFoldDB" id="A0AAU7NZM7"/>
<dbReference type="GO" id="GO:0005524">
    <property type="term" value="F:ATP binding"/>
    <property type="evidence" value="ECO:0007669"/>
    <property type="project" value="UniProtKB-UniRule"/>
</dbReference>
<evidence type="ECO:0000256" key="5">
    <source>
        <dbReference type="ARBA" id="ARBA00022741"/>
    </source>
</evidence>
<dbReference type="GO" id="GO:0005737">
    <property type="term" value="C:cytoplasm"/>
    <property type="evidence" value="ECO:0007669"/>
    <property type="project" value="UniProtKB-SubCell"/>
</dbReference>
<dbReference type="EC" id="6.3.4.19" evidence="8"/>
<dbReference type="SMART" id="SM00977">
    <property type="entry name" value="TilS_C"/>
    <property type="match status" value="1"/>
</dbReference>
<dbReference type="InterPro" id="IPR014729">
    <property type="entry name" value="Rossmann-like_a/b/a_fold"/>
</dbReference>
<dbReference type="Pfam" id="PF09179">
    <property type="entry name" value="TilS"/>
    <property type="match status" value="1"/>
</dbReference>
<dbReference type="InterPro" id="IPR011063">
    <property type="entry name" value="TilS/TtcA_N"/>
</dbReference>
<keyword evidence="2 8" id="KW-0963">Cytoplasm</keyword>
<comment type="catalytic activity">
    <reaction evidence="7 8">
        <text>cytidine(34) in tRNA(Ile2) + L-lysine + ATP = lysidine(34) in tRNA(Ile2) + AMP + diphosphate + H(+)</text>
        <dbReference type="Rhea" id="RHEA:43744"/>
        <dbReference type="Rhea" id="RHEA-COMP:10625"/>
        <dbReference type="Rhea" id="RHEA-COMP:10670"/>
        <dbReference type="ChEBI" id="CHEBI:15378"/>
        <dbReference type="ChEBI" id="CHEBI:30616"/>
        <dbReference type="ChEBI" id="CHEBI:32551"/>
        <dbReference type="ChEBI" id="CHEBI:33019"/>
        <dbReference type="ChEBI" id="CHEBI:82748"/>
        <dbReference type="ChEBI" id="CHEBI:83665"/>
        <dbReference type="ChEBI" id="CHEBI:456215"/>
        <dbReference type="EC" id="6.3.4.19"/>
    </reaction>
</comment>
<dbReference type="PANTHER" id="PTHR43033">
    <property type="entry name" value="TRNA(ILE)-LYSIDINE SYNTHASE-RELATED"/>
    <property type="match status" value="1"/>
</dbReference>
<evidence type="ECO:0000256" key="1">
    <source>
        <dbReference type="ARBA" id="ARBA00004496"/>
    </source>
</evidence>
<name>A0AAU7NZM7_9GAMM</name>
<dbReference type="InterPro" id="IPR015262">
    <property type="entry name" value="tRNA_Ile_lys_synt_subst-bd"/>
</dbReference>
<dbReference type="Gene3D" id="3.40.50.620">
    <property type="entry name" value="HUPs"/>
    <property type="match status" value="1"/>
</dbReference>
<evidence type="ECO:0000256" key="2">
    <source>
        <dbReference type="ARBA" id="ARBA00022490"/>
    </source>
</evidence>
<dbReference type="RefSeq" id="WP_305908564.1">
    <property type="nucleotide sequence ID" value="NZ_CP157743.1"/>
</dbReference>
<dbReference type="NCBIfam" id="TIGR02432">
    <property type="entry name" value="lysidine_TilS_N"/>
    <property type="match status" value="1"/>
</dbReference>
<comment type="subcellular location">
    <subcellularLocation>
        <location evidence="1 8">Cytoplasm</location>
    </subcellularLocation>
</comment>
<dbReference type="CDD" id="cd01992">
    <property type="entry name" value="TilS_N"/>
    <property type="match status" value="1"/>
</dbReference>
<proteinExistence type="inferred from homology"/>
<organism evidence="10 11">
    <name type="scientific">Methylomarinum roseum</name>
    <dbReference type="NCBI Taxonomy" id="3067653"/>
    <lineage>
        <taxon>Bacteria</taxon>
        <taxon>Pseudomonadati</taxon>
        <taxon>Pseudomonadota</taxon>
        <taxon>Gammaproteobacteria</taxon>
        <taxon>Methylococcales</taxon>
        <taxon>Methylococcaceae</taxon>
        <taxon>Methylomarinum</taxon>
    </lineage>
</organism>
<keyword evidence="6 8" id="KW-0067">ATP-binding</keyword>
<accession>A0AAU7NZM7</accession>
<feature type="binding site" evidence="8">
    <location>
        <begin position="25"/>
        <end position="30"/>
    </location>
    <ligand>
        <name>ATP</name>
        <dbReference type="ChEBI" id="CHEBI:30616"/>
    </ligand>
</feature>
<dbReference type="KEGG" id="mech:Q9L42_010080"/>
<dbReference type="Gene3D" id="1.20.59.20">
    <property type="match status" value="1"/>
</dbReference>
<comment type="function">
    <text evidence="8">Ligates lysine onto the cytidine present at position 34 of the AUA codon-specific tRNA(Ile) that contains the anticodon CAU, in an ATP-dependent manner. Cytidine is converted to lysidine, thus changing the amino acid specificity of the tRNA from methionine to isoleucine.</text>
</comment>
<dbReference type="InterPro" id="IPR012796">
    <property type="entry name" value="Lysidine-tRNA-synth_C"/>
</dbReference>
<dbReference type="SUPFAM" id="SSF52402">
    <property type="entry name" value="Adenine nucleotide alpha hydrolases-like"/>
    <property type="match status" value="1"/>
</dbReference>
<feature type="domain" description="Lysidine-tRNA(Ile) synthetase C-terminal" evidence="9">
    <location>
        <begin position="362"/>
        <end position="435"/>
    </location>
</feature>
<dbReference type="Pfam" id="PF11734">
    <property type="entry name" value="TilS_C"/>
    <property type="match status" value="1"/>
</dbReference>
<sequence length="439" mass="49306">MTKLTAALIDTILPANTARIFVAYSGGVDSQVLLHLCANEPDYRQRLTAVYVHHGLQREADVWAEHCRVSAERLGVEFKELRVDASAKKRQSPEDAARTARYEALRALLARDDVLLVAQHREDQLETVLLQLFRGAGVSGLAAMPERTEFGKGWLLRPLLTVGKRSILDYADSHRLHWVEDPSNQADDFDRNYLRNNIVPLLKQRWPSLDKTVARSARHCAAAAELLAGLADDLLEDCYDRRDRSLAVQDLLALDLSKRNLVLRRWLEMQGLKPPGEALLQTLIAEVACAGPEADPELRTQGREIKRYRGRLYCLPASAPVKEKTREWPQGVSEIACANGYRLRIAPSSSGIPVGLWRQAKVTIKPREGGEMLKLIGRKGRHALKKLYQEAAVPPWQREQRPLIYLDGQLAAVAGLWVAEAFFSAGEESCYQVLWESIE</sequence>
<dbReference type="HAMAP" id="MF_01161">
    <property type="entry name" value="tRNA_Ile_lys_synt"/>
    <property type="match status" value="1"/>
</dbReference>
<evidence type="ECO:0000256" key="8">
    <source>
        <dbReference type="HAMAP-Rule" id="MF_01161"/>
    </source>
</evidence>
<evidence type="ECO:0000256" key="6">
    <source>
        <dbReference type="ARBA" id="ARBA00022840"/>
    </source>
</evidence>
<protein>
    <recommendedName>
        <fullName evidence="8">tRNA(Ile)-lysidine synthase</fullName>
        <ecNumber evidence="8">6.3.4.19</ecNumber>
    </recommendedName>
    <alternativeName>
        <fullName evidence="8">tRNA(Ile)-2-lysyl-cytidine synthase</fullName>
    </alternativeName>
    <alternativeName>
        <fullName evidence="8">tRNA(Ile)-lysidine synthetase</fullName>
    </alternativeName>
</protein>
<evidence type="ECO:0000313" key="11">
    <source>
        <dbReference type="Proteomes" id="UP001225378"/>
    </source>
</evidence>
<gene>
    <name evidence="8 10" type="primary">tilS</name>
    <name evidence="10" type="ORF">Q9L42_010080</name>
</gene>